<reference evidence="2" key="1">
    <citation type="submission" date="2013-09" db="EMBL/GenBank/DDBJ databases">
        <title>Corchorus olitorius genome sequencing.</title>
        <authorList>
            <person name="Alam M."/>
            <person name="Haque M.S."/>
            <person name="Islam M.S."/>
            <person name="Emdad E.M."/>
            <person name="Islam M.M."/>
            <person name="Ahmed B."/>
            <person name="Halim A."/>
            <person name="Hossen Q.M.M."/>
            <person name="Hossain M.Z."/>
            <person name="Ahmed R."/>
            <person name="Khan M.M."/>
            <person name="Islam R."/>
            <person name="Rashid M.M."/>
            <person name="Khan S.A."/>
            <person name="Rahman M.S."/>
            <person name="Alam M."/>
            <person name="Yahiya A.S."/>
            <person name="Khan M.S."/>
            <person name="Azam M.S."/>
            <person name="Haque T."/>
            <person name="Lashkar M.Z.H."/>
            <person name="Akhand A.I."/>
            <person name="Morshed G."/>
            <person name="Roy S."/>
            <person name="Uddin K.S."/>
            <person name="Rabeya T."/>
            <person name="Hossain A.S."/>
            <person name="Chowdhury A."/>
            <person name="Snigdha A.R."/>
            <person name="Mortoza M.S."/>
            <person name="Matin S.A."/>
            <person name="Hoque S.M.E."/>
            <person name="Islam M.K."/>
            <person name="Roy D.K."/>
            <person name="Haider R."/>
            <person name="Moosa M.M."/>
            <person name="Elias S.M."/>
            <person name="Hasan A.M."/>
            <person name="Jahan S."/>
            <person name="Shafiuddin M."/>
            <person name="Mahmood N."/>
            <person name="Shommy N.S."/>
        </authorList>
    </citation>
    <scope>NUCLEOTIDE SEQUENCE [LARGE SCALE GENOMIC DNA]</scope>
    <source>
        <strain evidence="2">cv. O-4</strain>
    </source>
</reference>
<gene>
    <name evidence="1" type="ORF">COLO4_06155</name>
</gene>
<keyword evidence="2" id="KW-1185">Reference proteome</keyword>
<dbReference type="EMBL" id="AWUE01012622">
    <property type="protein sequence ID" value="OMP08749.1"/>
    <property type="molecule type" value="Genomic_DNA"/>
</dbReference>
<evidence type="ECO:0000313" key="2">
    <source>
        <dbReference type="Proteomes" id="UP000187203"/>
    </source>
</evidence>
<protein>
    <submittedName>
        <fullName evidence="1">Protoporphyrinogen IX oxidase, aerobic</fullName>
    </submittedName>
</protein>
<sequence>MPLEPKHLKSDFPSSYTLKSGPNFPGFLLPPRLLPFLDLNPSAKETLATAFLTKVIHNPPHLAAPEIRSSPISPRNLKSSSILPLGFELRIAFLKLCS</sequence>
<accession>A0A1R3KNW2</accession>
<name>A0A1R3KNW2_9ROSI</name>
<proteinExistence type="predicted"/>
<evidence type="ECO:0000313" key="1">
    <source>
        <dbReference type="EMBL" id="OMP08749.1"/>
    </source>
</evidence>
<organism evidence="1 2">
    <name type="scientific">Corchorus olitorius</name>
    <dbReference type="NCBI Taxonomy" id="93759"/>
    <lineage>
        <taxon>Eukaryota</taxon>
        <taxon>Viridiplantae</taxon>
        <taxon>Streptophyta</taxon>
        <taxon>Embryophyta</taxon>
        <taxon>Tracheophyta</taxon>
        <taxon>Spermatophyta</taxon>
        <taxon>Magnoliopsida</taxon>
        <taxon>eudicotyledons</taxon>
        <taxon>Gunneridae</taxon>
        <taxon>Pentapetalae</taxon>
        <taxon>rosids</taxon>
        <taxon>malvids</taxon>
        <taxon>Malvales</taxon>
        <taxon>Malvaceae</taxon>
        <taxon>Grewioideae</taxon>
        <taxon>Apeibeae</taxon>
        <taxon>Corchorus</taxon>
    </lineage>
</organism>
<dbReference type="Proteomes" id="UP000187203">
    <property type="component" value="Unassembled WGS sequence"/>
</dbReference>
<comment type="caution">
    <text evidence="1">The sequence shown here is derived from an EMBL/GenBank/DDBJ whole genome shotgun (WGS) entry which is preliminary data.</text>
</comment>
<dbReference type="AlphaFoldDB" id="A0A1R3KNW2"/>